<accession>A0ABW6AGM8</accession>
<keyword evidence="5 12" id="KW-0732">Signal</keyword>
<evidence type="ECO:0000256" key="3">
    <source>
        <dbReference type="ARBA" id="ARBA00022452"/>
    </source>
</evidence>
<keyword evidence="8" id="KW-0675">Receptor</keyword>
<reference evidence="16" key="1">
    <citation type="journal article" date="2019" name="Int. J. Syst. Evol. Microbiol.">
        <title>The Global Catalogue of Microorganisms (GCM) 10K type strain sequencing project: providing services to taxonomists for standard genome sequencing and annotation.</title>
        <authorList>
            <consortium name="The Broad Institute Genomics Platform"/>
            <consortium name="The Broad Institute Genome Sequencing Center for Infectious Disease"/>
            <person name="Wu L."/>
            <person name="Ma J."/>
        </authorList>
    </citation>
    <scope>NUCLEOTIDE SEQUENCE [LARGE SCALE GENOMIC DNA]</scope>
    <source>
        <strain evidence="16">KCTC 52490</strain>
    </source>
</reference>
<dbReference type="InterPro" id="IPR012910">
    <property type="entry name" value="Plug_dom"/>
</dbReference>
<comment type="similarity">
    <text evidence="10 11">Belongs to the TonB-dependent receptor family.</text>
</comment>
<dbReference type="InterPro" id="IPR039426">
    <property type="entry name" value="TonB-dep_rcpt-like"/>
</dbReference>
<dbReference type="Gene3D" id="2.40.170.20">
    <property type="entry name" value="TonB-dependent receptor, beta-barrel domain"/>
    <property type="match status" value="1"/>
</dbReference>
<feature type="signal peptide" evidence="12">
    <location>
        <begin position="1"/>
        <end position="21"/>
    </location>
</feature>
<evidence type="ECO:0000256" key="4">
    <source>
        <dbReference type="ARBA" id="ARBA00022692"/>
    </source>
</evidence>
<evidence type="ECO:0000256" key="9">
    <source>
        <dbReference type="ARBA" id="ARBA00023237"/>
    </source>
</evidence>
<keyword evidence="3 10" id="KW-1134">Transmembrane beta strand</keyword>
<dbReference type="InterPro" id="IPR000531">
    <property type="entry name" value="Beta-barrel_TonB"/>
</dbReference>
<evidence type="ECO:0000259" key="14">
    <source>
        <dbReference type="Pfam" id="PF07715"/>
    </source>
</evidence>
<dbReference type="Gene3D" id="2.170.130.10">
    <property type="entry name" value="TonB-dependent receptor, plug domain"/>
    <property type="match status" value="1"/>
</dbReference>
<keyword evidence="9 10" id="KW-0998">Cell outer membrane</keyword>
<evidence type="ECO:0000256" key="11">
    <source>
        <dbReference type="RuleBase" id="RU003357"/>
    </source>
</evidence>
<keyword evidence="2 10" id="KW-0813">Transport</keyword>
<gene>
    <name evidence="15" type="ORF">ACFS25_07340</name>
</gene>
<keyword evidence="7 10" id="KW-0472">Membrane</keyword>
<dbReference type="Pfam" id="PF00593">
    <property type="entry name" value="TonB_dep_Rec_b-barrel"/>
    <property type="match status" value="1"/>
</dbReference>
<evidence type="ECO:0000256" key="6">
    <source>
        <dbReference type="ARBA" id="ARBA00023077"/>
    </source>
</evidence>
<dbReference type="Pfam" id="PF13715">
    <property type="entry name" value="CarbopepD_reg_2"/>
    <property type="match status" value="1"/>
</dbReference>
<protein>
    <submittedName>
        <fullName evidence="15">SusC/RagA family TonB-linked outer membrane protein</fullName>
    </submittedName>
</protein>
<dbReference type="Proteomes" id="UP001597512">
    <property type="component" value="Unassembled WGS sequence"/>
</dbReference>
<dbReference type="EMBL" id="JBHUOM010000002">
    <property type="protein sequence ID" value="MFD2933592.1"/>
    <property type="molecule type" value="Genomic_DNA"/>
</dbReference>
<evidence type="ECO:0000256" key="10">
    <source>
        <dbReference type="PROSITE-ProRule" id="PRU01360"/>
    </source>
</evidence>
<dbReference type="InterPro" id="IPR023996">
    <property type="entry name" value="TonB-dep_OMP_SusC/RagA"/>
</dbReference>
<evidence type="ECO:0000256" key="1">
    <source>
        <dbReference type="ARBA" id="ARBA00004571"/>
    </source>
</evidence>
<evidence type="ECO:0000313" key="15">
    <source>
        <dbReference type="EMBL" id="MFD2933592.1"/>
    </source>
</evidence>
<dbReference type="PANTHER" id="PTHR30069">
    <property type="entry name" value="TONB-DEPENDENT OUTER MEMBRANE RECEPTOR"/>
    <property type="match status" value="1"/>
</dbReference>
<evidence type="ECO:0000256" key="7">
    <source>
        <dbReference type="ARBA" id="ARBA00023136"/>
    </source>
</evidence>
<dbReference type="Pfam" id="PF07715">
    <property type="entry name" value="Plug"/>
    <property type="match status" value="1"/>
</dbReference>
<evidence type="ECO:0000256" key="2">
    <source>
        <dbReference type="ARBA" id="ARBA00022448"/>
    </source>
</evidence>
<dbReference type="Gene3D" id="2.60.40.1120">
    <property type="entry name" value="Carboxypeptidase-like, regulatory domain"/>
    <property type="match status" value="1"/>
</dbReference>
<evidence type="ECO:0000313" key="16">
    <source>
        <dbReference type="Proteomes" id="UP001597512"/>
    </source>
</evidence>
<evidence type="ECO:0000259" key="13">
    <source>
        <dbReference type="Pfam" id="PF00593"/>
    </source>
</evidence>
<dbReference type="InterPro" id="IPR023997">
    <property type="entry name" value="TonB-dep_OMP_SusC/RagA_CS"/>
</dbReference>
<dbReference type="RefSeq" id="WP_381498080.1">
    <property type="nucleotide sequence ID" value="NZ_JBHUOM010000002.1"/>
</dbReference>
<proteinExistence type="inferred from homology"/>
<keyword evidence="4 10" id="KW-0812">Transmembrane</keyword>
<comment type="caution">
    <text evidence="15">The sequence shown here is derived from an EMBL/GenBank/DDBJ whole genome shotgun (WGS) entry which is preliminary data.</text>
</comment>
<evidence type="ECO:0000256" key="12">
    <source>
        <dbReference type="SAM" id="SignalP"/>
    </source>
</evidence>
<organism evidence="15 16">
    <name type="scientific">Spirosoma flavum</name>
    <dbReference type="NCBI Taxonomy" id="2048557"/>
    <lineage>
        <taxon>Bacteria</taxon>
        <taxon>Pseudomonadati</taxon>
        <taxon>Bacteroidota</taxon>
        <taxon>Cytophagia</taxon>
        <taxon>Cytophagales</taxon>
        <taxon>Cytophagaceae</taxon>
        <taxon>Spirosoma</taxon>
    </lineage>
</organism>
<dbReference type="SUPFAM" id="SSF49464">
    <property type="entry name" value="Carboxypeptidase regulatory domain-like"/>
    <property type="match status" value="1"/>
</dbReference>
<comment type="subcellular location">
    <subcellularLocation>
        <location evidence="1 10">Cell outer membrane</location>
        <topology evidence="1 10">Multi-pass membrane protein</topology>
    </subcellularLocation>
</comment>
<feature type="domain" description="TonB-dependent receptor plug" evidence="14">
    <location>
        <begin position="117"/>
        <end position="224"/>
    </location>
</feature>
<dbReference type="InterPro" id="IPR008969">
    <property type="entry name" value="CarboxyPept-like_regulatory"/>
</dbReference>
<evidence type="ECO:0000256" key="5">
    <source>
        <dbReference type="ARBA" id="ARBA00022729"/>
    </source>
</evidence>
<dbReference type="NCBIfam" id="TIGR04057">
    <property type="entry name" value="SusC_RagA_signa"/>
    <property type="match status" value="1"/>
</dbReference>
<keyword evidence="6 11" id="KW-0798">TonB box</keyword>
<evidence type="ECO:0000256" key="8">
    <source>
        <dbReference type="ARBA" id="ARBA00023170"/>
    </source>
</evidence>
<feature type="domain" description="TonB-dependent receptor-like beta-barrel" evidence="13">
    <location>
        <begin position="432"/>
        <end position="899"/>
    </location>
</feature>
<keyword evidence="16" id="KW-1185">Reference proteome</keyword>
<name>A0ABW6AGM8_9BACT</name>
<dbReference type="PROSITE" id="PS52016">
    <property type="entry name" value="TONB_DEPENDENT_REC_3"/>
    <property type="match status" value="1"/>
</dbReference>
<feature type="chain" id="PRO_5047345212" evidence="12">
    <location>
        <begin position="22"/>
        <end position="1091"/>
    </location>
</feature>
<dbReference type="PANTHER" id="PTHR30069:SF29">
    <property type="entry name" value="HEMOGLOBIN AND HEMOGLOBIN-HAPTOGLOBIN-BINDING PROTEIN 1-RELATED"/>
    <property type="match status" value="1"/>
</dbReference>
<dbReference type="NCBIfam" id="TIGR04056">
    <property type="entry name" value="OMP_RagA_SusC"/>
    <property type="match status" value="1"/>
</dbReference>
<dbReference type="SUPFAM" id="SSF56935">
    <property type="entry name" value="Porins"/>
    <property type="match status" value="1"/>
</dbReference>
<sequence length="1091" mass="117798">MRKFLIASYLLSLFFCLPGLAQDATVTGRVTSSDDGSALPGVSVVIKGTTRGSTTDASGNYRISAGSGTTLTFSFVGFTSQDVAVGNRNTVNVTLVADASTLNEVVVTGFGIRRNEREIGTSVTKINSTLINQAAPVNIANGLSGKVAGLQVNLVNNGVGATPRLTIRGNRSFLGNNQALLVVDGALTDISYLSSINPNDVESSSVLKGPSAAALYGSDAANGVLVITTKRGTLNNKPQISYTNNTQLESVSYMPDLQRTYSSNGGEGAPYLDANGQRLYVPFENQQFGPAFNGSIQPLGFGVQIANPDGSFRLDTLKVPFSSTGKDQRRAFFNTGVTQQHDVAYRVGDGQNYFGLSLQRVDQKGIVPNDKYNRTNVVVNGGRVVDKFTTNAKAQFTYENTNKENGDFGQGRPLYWNLLNQPANAPLTDPRIKDITSPYGDVNGYFNAYYPNPWWQVTGDNSRAITNKYSFQGSADVGYQVAKWLNVTYRINGQVANTQTKSHLAAVSFSSYALGDPWSAGNIASSLKQVNGNVGDGSVTTTRFTGDLLVTVAPTFGDFTTKLILGQQSRVDNVRYLTASASSLVVPGTYNIANRLGNVSAGEGSYQSRLLGYFYDFTAGFRNFAFVNATGRYDNTSLLAAGNRSYFYPGVNASLILTEALPALKGNSVLTYLKLRGGIAKAGNISVGPYQLQNVFNPGGGFPYGSQPGFAQSTQQNDPNLKPEFTTNKEVGIEFGLFDRINAEVVYYSMVTTNQTVPIQVSRTTGFASALINTGSMLNKGLEIDLKTIRPIVNAGGFTWNINTNFTYIDNRVTSVYAGLDKINIPLGSSIFNPYAPGAASNVYAAVGYTYPALYGTDLARVQNTDPTASYYDATGQYVGRPVVDPTTGYPIVDPNIKYLGNTQPRYRFGFNNTFAFKGLTLNALVEYRGGNVIYNQLGNALEFTGAGIRSTYNGRQNFVYPNSVLATTNADGTTSFAPNTNVSTRDGNLEFWTNSGYHNAVSSYVTSAAFWKLREVALSYNFPPTLFSNIKFIRSLNIGITGRNLLMLRPKTNVFTDPEFSLDNSNAQGSTNEYQTPPTRQYGFRLSVGF</sequence>
<dbReference type="InterPro" id="IPR037066">
    <property type="entry name" value="Plug_dom_sf"/>
</dbReference>
<dbReference type="InterPro" id="IPR036942">
    <property type="entry name" value="Beta-barrel_TonB_sf"/>
</dbReference>